<feature type="transmembrane region" description="Helical" evidence="7">
    <location>
        <begin position="237"/>
        <end position="258"/>
    </location>
</feature>
<evidence type="ECO:0000256" key="7">
    <source>
        <dbReference type="RuleBase" id="RU363032"/>
    </source>
</evidence>
<keyword evidence="4 7" id="KW-0812">Transmembrane</keyword>
<comment type="similarity">
    <text evidence="7">Belongs to the binding-protein-dependent transport system permease family.</text>
</comment>
<evidence type="ECO:0000256" key="6">
    <source>
        <dbReference type="ARBA" id="ARBA00023136"/>
    </source>
</evidence>
<evidence type="ECO:0000313" key="10">
    <source>
        <dbReference type="Proteomes" id="UP000236959"/>
    </source>
</evidence>
<reference evidence="9 10" key="1">
    <citation type="submission" date="2018-01" db="EMBL/GenBank/DDBJ databases">
        <title>Genomic Encyclopedia of Archaeal and Bacterial Type Strains, Phase II (KMG-II): from individual species to whole genera.</title>
        <authorList>
            <person name="Goeker M."/>
        </authorList>
    </citation>
    <scope>NUCLEOTIDE SEQUENCE [LARGE SCALE GENOMIC DNA]</scope>
    <source>
        <strain evidence="9 10">DSM 17023</strain>
    </source>
</reference>
<proteinExistence type="inferred from homology"/>
<dbReference type="PROSITE" id="PS50928">
    <property type="entry name" value="ABC_TM1"/>
    <property type="match status" value="1"/>
</dbReference>
<protein>
    <submittedName>
        <fullName evidence="9">NitT/TauT family transport system permease protein</fullName>
    </submittedName>
</protein>
<dbReference type="CDD" id="cd06261">
    <property type="entry name" value="TM_PBP2"/>
    <property type="match status" value="1"/>
</dbReference>
<organism evidence="9 10">
    <name type="scientific">Roseibium marinum</name>
    <dbReference type="NCBI Taxonomy" id="281252"/>
    <lineage>
        <taxon>Bacteria</taxon>
        <taxon>Pseudomonadati</taxon>
        <taxon>Pseudomonadota</taxon>
        <taxon>Alphaproteobacteria</taxon>
        <taxon>Hyphomicrobiales</taxon>
        <taxon>Stappiaceae</taxon>
        <taxon>Roseibium</taxon>
    </lineage>
</organism>
<keyword evidence="2 7" id="KW-0813">Transport</keyword>
<accession>A0A2S3UQP8</accession>
<evidence type="ECO:0000256" key="2">
    <source>
        <dbReference type="ARBA" id="ARBA00022448"/>
    </source>
</evidence>
<keyword evidence="5 7" id="KW-1133">Transmembrane helix</keyword>
<evidence type="ECO:0000259" key="8">
    <source>
        <dbReference type="PROSITE" id="PS50928"/>
    </source>
</evidence>
<keyword evidence="10" id="KW-1185">Reference proteome</keyword>
<feature type="transmembrane region" description="Helical" evidence="7">
    <location>
        <begin position="203"/>
        <end position="225"/>
    </location>
</feature>
<dbReference type="RefSeq" id="WP_103223399.1">
    <property type="nucleotide sequence ID" value="NZ_PPCN01000007.1"/>
</dbReference>
<dbReference type="InterPro" id="IPR035906">
    <property type="entry name" value="MetI-like_sf"/>
</dbReference>
<dbReference type="GO" id="GO:0055085">
    <property type="term" value="P:transmembrane transport"/>
    <property type="evidence" value="ECO:0007669"/>
    <property type="project" value="InterPro"/>
</dbReference>
<evidence type="ECO:0000256" key="4">
    <source>
        <dbReference type="ARBA" id="ARBA00022692"/>
    </source>
</evidence>
<feature type="transmembrane region" description="Helical" evidence="7">
    <location>
        <begin position="12"/>
        <end position="31"/>
    </location>
</feature>
<dbReference type="OrthoDB" id="258894at2"/>
<evidence type="ECO:0000313" key="9">
    <source>
        <dbReference type="EMBL" id="POF30004.1"/>
    </source>
</evidence>
<dbReference type="PANTHER" id="PTHR30151">
    <property type="entry name" value="ALKANE SULFONATE ABC TRANSPORTER-RELATED, MEMBRANE SUBUNIT"/>
    <property type="match status" value="1"/>
</dbReference>
<dbReference type="SUPFAM" id="SSF161098">
    <property type="entry name" value="MetI-like"/>
    <property type="match status" value="1"/>
</dbReference>
<dbReference type="AlphaFoldDB" id="A0A2S3UQP8"/>
<sequence>MRIINRKPSRVVSVALGLVPFVATITAYTIASHYRRLENPADKLLPSLESMGEAFWRMAAVPDRRSGDLLLWLDTFASLWRLGTGMAVSTLLALLFGIAIGFIPHVRGALAPYLATFSLIPPITVLPILFLTFGLGELAKIALIVIGTAPVMIRYTAQAVLDIPREMIIKAETLGASVWQMVTRLVLPQVLPKLISCLRLSLVPAWIFLISAEAIASTSGLGYRIFLVRRYLAMDVILPYVVWITLLAFLLDRALLLLSRRAFRWHHLGGDAL</sequence>
<name>A0A2S3UQP8_9HYPH</name>
<evidence type="ECO:0000256" key="3">
    <source>
        <dbReference type="ARBA" id="ARBA00022475"/>
    </source>
</evidence>
<feature type="transmembrane region" description="Helical" evidence="7">
    <location>
        <begin position="110"/>
        <end position="132"/>
    </location>
</feature>
<feature type="domain" description="ABC transmembrane type-1" evidence="8">
    <location>
        <begin position="79"/>
        <end position="259"/>
    </location>
</feature>
<feature type="transmembrane region" description="Helical" evidence="7">
    <location>
        <begin position="79"/>
        <end position="103"/>
    </location>
</feature>
<feature type="transmembrane region" description="Helical" evidence="7">
    <location>
        <begin position="138"/>
        <end position="157"/>
    </location>
</feature>
<dbReference type="Proteomes" id="UP000236959">
    <property type="component" value="Unassembled WGS sequence"/>
</dbReference>
<dbReference type="InterPro" id="IPR000515">
    <property type="entry name" value="MetI-like"/>
</dbReference>
<dbReference type="Pfam" id="PF00528">
    <property type="entry name" value="BPD_transp_1"/>
    <property type="match status" value="1"/>
</dbReference>
<dbReference type="GO" id="GO:0005886">
    <property type="term" value="C:plasma membrane"/>
    <property type="evidence" value="ECO:0007669"/>
    <property type="project" value="UniProtKB-SubCell"/>
</dbReference>
<dbReference type="Gene3D" id="1.10.3720.10">
    <property type="entry name" value="MetI-like"/>
    <property type="match status" value="1"/>
</dbReference>
<keyword evidence="6 7" id="KW-0472">Membrane</keyword>
<evidence type="ECO:0000256" key="1">
    <source>
        <dbReference type="ARBA" id="ARBA00004651"/>
    </source>
</evidence>
<dbReference type="PANTHER" id="PTHR30151:SF0">
    <property type="entry name" value="ABC TRANSPORTER PERMEASE PROTEIN MJ0413-RELATED"/>
    <property type="match status" value="1"/>
</dbReference>
<gene>
    <name evidence="9" type="ORF">CLV41_10728</name>
</gene>
<evidence type="ECO:0000256" key="5">
    <source>
        <dbReference type="ARBA" id="ARBA00022989"/>
    </source>
</evidence>
<dbReference type="EMBL" id="PPCN01000007">
    <property type="protein sequence ID" value="POF30004.1"/>
    <property type="molecule type" value="Genomic_DNA"/>
</dbReference>
<comment type="caution">
    <text evidence="9">The sequence shown here is derived from an EMBL/GenBank/DDBJ whole genome shotgun (WGS) entry which is preliminary data.</text>
</comment>
<keyword evidence="3" id="KW-1003">Cell membrane</keyword>
<comment type="subcellular location">
    <subcellularLocation>
        <location evidence="1 7">Cell membrane</location>
        <topology evidence="1 7">Multi-pass membrane protein</topology>
    </subcellularLocation>
</comment>